<feature type="region of interest" description="Disordered" evidence="1">
    <location>
        <begin position="18"/>
        <end position="69"/>
    </location>
</feature>
<dbReference type="Gramene" id="rna-AYBTSS11_LOCUS27240">
    <property type="protein sequence ID" value="CAJ1975143.1"/>
    <property type="gene ID" value="gene-AYBTSS11_LOCUS27240"/>
</dbReference>
<name>A0AA86VTW7_9FABA</name>
<feature type="compositionally biased region" description="Polar residues" evidence="1">
    <location>
        <begin position="40"/>
        <end position="57"/>
    </location>
</feature>
<protein>
    <submittedName>
        <fullName evidence="2">Uncharacterized protein</fullName>
    </submittedName>
</protein>
<sequence length="116" mass="12937">IRTQVLQSIDGGLFPRKSVAPIGASKDKPLRSINPIPNIEQDNLPQSSGGTEPNDNIQHPILPPHTTRRSSQQIILPSYINEYQGYISLMGTFTNFVIHLKRAQEAMTLTLYLTEP</sequence>
<gene>
    <name evidence="2" type="ORF">AYBTSS11_LOCUS27240</name>
</gene>
<evidence type="ECO:0000256" key="1">
    <source>
        <dbReference type="SAM" id="MobiDB-lite"/>
    </source>
</evidence>
<dbReference type="AlphaFoldDB" id="A0AA86VTW7"/>
<accession>A0AA86VTW7</accession>
<feature type="non-terminal residue" evidence="2">
    <location>
        <position position="116"/>
    </location>
</feature>
<dbReference type="Proteomes" id="UP001189624">
    <property type="component" value="Chromosome 9"/>
</dbReference>
<proteinExistence type="predicted"/>
<evidence type="ECO:0000313" key="2">
    <source>
        <dbReference type="EMBL" id="CAJ1975143.1"/>
    </source>
</evidence>
<organism evidence="2 3">
    <name type="scientific">Sphenostylis stenocarpa</name>
    <dbReference type="NCBI Taxonomy" id="92480"/>
    <lineage>
        <taxon>Eukaryota</taxon>
        <taxon>Viridiplantae</taxon>
        <taxon>Streptophyta</taxon>
        <taxon>Embryophyta</taxon>
        <taxon>Tracheophyta</taxon>
        <taxon>Spermatophyta</taxon>
        <taxon>Magnoliopsida</taxon>
        <taxon>eudicotyledons</taxon>
        <taxon>Gunneridae</taxon>
        <taxon>Pentapetalae</taxon>
        <taxon>rosids</taxon>
        <taxon>fabids</taxon>
        <taxon>Fabales</taxon>
        <taxon>Fabaceae</taxon>
        <taxon>Papilionoideae</taxon>
        <taxon>50 kb inversion clade</taxon>
        <taxon>NPAAA clade</taxon>
        <taxon>indigoferoid/millettioid clade</taxon>
        <taxon>Phaseoleae</taxon>
        <taxon>Sphenostylis</taxon>
    </lineage>
</organism>
<feature type="non-terminal residue" evidence="2">
    <location>
        <position position="1"/>
    </location>
</feature>
<dbReference type="EMBL" id="OY731406">
    <property type="protein sequence ID" value="CAJ1975143.1"/>
    <property type="molecule type" value="Genomic_DNA"/>
</dbReference>
<keyword evidence="3" id="KW-1185">Reference proteome</keyword>
<evidence type="ECO:0000313" key="3">
    <source>
        <dbReference type="Proteomes" id="UP001189624"/>
    </source>
</evidence>
<reference evidence="2" key="1">
    <citation type="submission" date="2023-10" db="EMBL/GenBank/DDBJ databases">
        <authorList>
            <person name="Domelevo Entfellner J.-B."/>
        </authorList>
    </citation>
    <scope>NUCLEOTIDE SEQUENCE</scope>
</reference>